<keyword evidence="13" id="KW-0594">Phospholipid biosynthesis</keyword>
<keyword evidence="5" id="KW-0808">Transferase</keyword>
<dbReference type="PROSITE" id="PS01069">
    <property type="entry name" value="DAGK_PROKAR"/>
    <property type="match status" value="1"/>
</dbReference>
<dbReference type="InterPro" id="IPR036945">
    <property type="entry name" value="DAGK_sf"/>
</dbReference>
<evidence type="ECO:0000256" key="4">
    <source>
        <dbReference type="ARBA" id="ARBA00022516"/>
    </source>
</evidence>
<dbReference type="Gene3D" id="1.10.287.3610">
    <property type="match status" value="1"/>
</dbReference>
<evidence type="ECO:0000256" key="16">
    <source>
        <dbReference type="PIRSR" id="PIRSR600829-2"/>
    </source>
</evidence>
<evidence type="ECO:0000256" key="6">
    <source>
        <dbReference type="ARBA" id="ARBA00022692"/>
    </source>
</evidence>
<comment type="similarity">
    <text evidence="2">Belongs to the bacterial diacylglycerol kinase family.</text>
</comment>
<keyword evidence="9 17" id="KW-0067">ATP-binding</keyword>
<dbReference type="PANTHER" id="PTHR34299:SF1">
    <property type="entry name" value="DIACYLGLYCEROL KINASE"/>
    <property type="match status" value="1"/>
</dbReference>
<feature type="binding site" evidence="18">
    <location>
        <position position="72"/>
    </location>
    <ligand>
        <name>a divalent metal cation</name>
        <dbReference type="ChEBI" id="CHEBI:60240"/>
    </ligand>
</feature>
<keyword evidence="7 17" id="KW-0547">Nucleotide-binding</keyword>
<keyword evidence="18" id="KW-0460">Magnesium</keyword>
<comment type="subcellular location">
    <subcellularLocation>
        <location evidence="1">Cell membrane</location>
        <topology evidence="1">Multi-pass membrane protein</topology>
    </subcellularLocation>
</comment>
<dbReference type="STRING" id="1123285.SAMN05660235_00908"/>
<keyword evidence="10 19" id="KW-1133">Transmembrane helix</keyword>
<evidence type="ECO:0000256" key="19">
    <source>
        <dbReference type="SAM" id="Phobius"/>
    </source>
</evidence>
<keyword evidence="12 19" id="KW-0472">Membrane</keyword>
<sequence length="118" mass="13046">MRSKSLLASFRYALAGLLYCLATQRNMRIHFTAGIVVLFFAWWLQFSATEFVLLLLTVTAVLVAEMLNTAVEKVVDLASPRRHPLAKTAKDVAAAAVLVTALASVAVGFILFYPRLFR</sequence>
<keyword evidence="14" id="KW-1208">Phospholipid metabolism</keyword>
<evidence type="ECO:0000256" key="18">
    <source>
        <dbReference type="PIRSR" id="PIRSR600829-4"/>
    </source>
</evidence>
<evidence type="ECO:0000256" key="13">
    <source>
        <dbReference type="ARBA" id="ARBA00023209"/>
    </source>
</evidence>
<feature type="transmembrane region" description="Helical" evidence="19">
    <location>
        <begin position="92"/>
        <end position="113"/>
    </location>
</feature>
<keyword evidence="18" id="KW-0479">Metal-binding</keyword>
<dbReference type="AlphaFoldDB" id="A0A1G7JH92"/>
<dbReference type="CDD" id="cd14265">
    <property type="entry name" value="UDPK_IM_like"/>
    <property type="match status" value="1"/>
</dbReference>
<feature type="binding site" evidence="17">
    <location>
        <begin position="90"/>
        <end position="91"/>
    </location>
    <ligand>
        <name>ATP</name>
        <dbReference type="ChEBI" id="CHEBI:30616"/>
    </ligand>
</feature>
<keyword evidence="11" id="KW-0443">Lipid metabolism</keyword>
<reference evidence="21" key="1">
    <citation type="submission" date="2016-10" db="EMBL/GenBank/DDBJ databases">
        <authorList>
            <person name="Varghese N."/>
            <person name="Submissions S."/>
        </authorList>
    </citation>
    <scope>NUCLEOTIDE SEQUENCE [LARGE SCALE GENOMIC DNA]</scope>
    <source>
        <strain evidence="21">DSM 23256</strain>
    </source>
</reference>
<feature type="binding site" evidence="17">
    <location>
        <position position="12"/>
    </location>
    <ligand>
        <name>ATP</name>
        <dbReference type="ChEBI" id="CHEBI:30616"/>
    </ligand>
</feature>
<evidence type="ECO:0000256" key="12">
    <source>
        <dbReference type="ARBA" id="ARBA00023136"/>
    </source>
</evidence>
<keyword evidence="3" id="KW-1003">Cell membrane</keyword>
<evidence type="ECO:0000256" key="3">
    <source>
        <dbReference type="ARBA" id="ARBA00022475"/>
    </source>
</evidence>
<feature type="binding site" evidence="17">
    <location>
        <position position="72"/>
    </location>
    <ligand>
        <name>ATP</name>
        <dbReference type="ChEBI" id="CHEBI:30616"/>
    </ligand>
</feature>
<evidence type="ECO:0000256" key="8">
    <source>
        <dbReference type="ARBA" id="ARBA00022777"/>
    </source>
</evidence>
<proteinExistence type="inferred from homology"/>
<dbReference type="InterPro" id="IPR033717">
    <property type="entry name" value="UDPK"/>
</dbReference>
<dbReference type="GO" id="GO:0005886">
    <property type="term" value="C:plasma membrane"/>
    <property type="evidence" value="ECO:0007669"/>
    <property type="project" value="UniProtKB-SubCell"/>
</dbReference>
<dbReference type="GO" id="GO:0005524">
    <property type="term" value="F:ATP binding"/>
    <property type="evidence" value="ECO:0007669"/>
    <property type="project" value="UniProtKB-KW"/>
</dbReference>
<feature type="transmembrane region" description="Helical" evidence="19">
    <location>
        <begin position="29"/>
        <end position="45"/>
    </location>
</feature>
<evidence type="ECO:0000256" key="9">
    <source>
        <dbReference type="ARBA" id="ARBA00022840"/>
    </source>
</evidence>
<dbReference type="Pfam" id="PF01219">
    <property type="entry name" value="DAGK_prokar"/>
    <property type="match status" value="1"/>
</dbReference>
<dbReference type="GO" id="GO:0046872">
    <property type="term" value="F:metal ion binding"/>
    <property type="evidence" value="ECO:0007669"/>
    <property type="project" value="UniProtKB-KW"/>
</dbReference>
<feature type="binding site" evidence="16">
    <location>
        <position position="65"/>
    </location>
    <ligand>
        <name>substrate</name>
    </ligand>
</feature>
<dbReference type="EMBL" id="FNBU01000005">
    <property type="protein sequence ID" value="SDF24332.1"/>
    <property type="molecule type" value="Genomic_DNA"/>
</dbReference>
<evidence type="ECO:0000256" key="7">
    <source>
        <dbReference type="ARBA" id="ARBA00022741"/>
    </source>
</evidence>
<keyword evidence="21" id="KW-1185">Reference proteome</keyword>
<organism evidence="20 21">
    <name type="scientific">Sporolituus thermophilus DSM 23256</name>
    <dbReference type="NCBI Taxonomy" id="1123285"/>
    <lineage>
        <taxon>Bacteria</taxon>
        <taxon>Bacillati</taxon>
        <taxon>Bacillota</taxon>
        <taxon>Negativicutes</taxon>
        <taxon>Selenomonadales</taxon>
        <taxon>Sporomusaceae</taxon>
        <taxon>Sporolituus</taxon>
    </lineage>
</organism>
<accession>A0A1G7JH92</accession>
<evidence type="ECO:0000256" key="2">
    <source>
        <dbReference type="ARBA" id="ARBA00005967"/>
    </source>
</evidence>
<dbReference type="RefSeq" id="WP_093688524.1">
    <property type="nucleotide sequence ID" value="NZ_FNBU01000005.1"/>
</dbReference>
<keyword evidence="8 20" id="KW-0418">Kinase</keyword>
<name>A0A1G7JH92_9FIRM</name>
<dbReference type="GO" id="GO:0008654">
    <property type="term" value="P:phospholipid biosynthetic process"/>
    <property type="evidence" value="ECO:0007669"/>
    <property type="project" value="UniProtKB-KW"/>
</dbReference>
<dbReference type="PANTHER" id="PTHR34299">
    <property type="entry name" value="DIACYLGLYCEROL KINASE"/>
    <property type="match status" value="1"/>
</dbReference>
<evidence type="ECO:0000256" key="17">
    <source>
        <dbReference type="PIRSR" id="PIRSR600829-3"/>
    </source>
</evidence>
<dbReference type="Proteomes" id="UP000243333">
    <property type="component" value="Unassembled WGS sequence"/>
</dbReference>
<feature type="transmembrane region" description="Helical" evidence="19">
    <location>
        <begin position="51"/>
        <end position="71"/>
    </location>
</feature>
<evidence type="ECO:0000256" key="11">
    <source>
        <dbReference type="ARBA" id="ARBA00023098"/>
    </source>
</evidence>
<evidence type="ECO:0000256" key="14">
    <source>
        <dbReference type="ARBA" id="ARBA00023264"/>
    </source>
</evidence>
<evidence type="ECO:0000313" key="21">
    <source>
        <dbReference type="Proteomes" id="UP000243333"/>
    </source>
</evidence>
<feature type="active site" description="Proton acceptor" evidence="15">
    <location>
        <position position="65"/>
    </location>
</feature>
<evidence type="ECO:0000256" key="5">
    <source>
        <dbReference type="ARBA" id="ARBA00022679"/>
    </source>
</evidence>
<evidence type="ECO:0000256" key="10">
    <source>
        <dbReference type="ARBA" id="ARBA00022989"/>
    </source>
</evidence>
<comment type="cofactor">
    <cofactor evidence="18">
        <name>Mg(2+)</name>
        <dbReference type="ChEBI" id="CHEBI:18420"/>
    </cofactor>
    <text evidence="18">Mn(2+), Zn(2+), Cd(2+) and Co(2+) support activity to lesser extents.</text>
</comment>
<keyword evidence="6 19" id="KW-0812">Transmembrane</keyword>
<evidence type="ECO:0000256" key="1">
    <source>
        <dbReference type="ARBA" id="ARBA00004651"/>
    </source>
</evidence>
<gene>
    <name evidence="20" type="ORF">SAMN05660235_00908</name>
</gene>
<evidence type="ECO:0000313" key="20">
    <source>
        <dbReference type="EMBL" id="SDF24332.1"/>
    </source>
</evidence>
<dbReference type="OrthoDB" id="9789934at2"/>
<protein>
    <submittedName>
        <fullName evidence="20">Diacylglycerol kinase (ATP)</fullName>
    </submittedName>
</protein>
<keyword evidence="4" id="KW-0444">Lipid biosynthesis</keyword>
<evidence type="ECO:0000256" key="15">
    <source>
        <dbReference type="PIRSR" id="PIRSR600829-1"/>
    </source>
</evidence>
<dbReference type="GO" id="GO:0016301">
    <property type="term" value="F:kinase activity"/>
    <property type="evidence" value="ECO:0007669"/>
    <property type="project" value="UniProtKB-KW"/>
</dbReference>
<dbReference type="InterPro" id="IPR000829">
    <property type="entry name" value="DAGK"/>
</dbReference>